<sequence>MDGPDVGPLRFLKYASCRGAHPSVHIEEIPCVAVFAVDSSDVQILRDPHNADLKAVRDILSVKGLRVVDEDAFNEEPSPALHRLVLESVGRPLWEYTSDKELLVGFRAALNGHQFLSEKGILLHRNISACSVLLGYPGAGEGREGFITDVEFAHEPNVGLAEMQIDPRPPVPPKGARTSNEDPFECCQFMPGTLPFMAVDLLNAITTGVPIEYRVEHELESFIWVLGYRVARRLVKEHPSNDGLQREFQG</sequence>
<accession>A0ACB8RK13</accession>
<dbReference type="Proteomes" id="UP000814033">
    <property type="component" value="Unassembled WGS sequence"/>
</dbReference>
<evidence type="ECO:0000313" key="1">
    <source>
        <dbReference type="EMBL" id="KAI0043935.1"/>
    </source>
</evidence>
<keyword evidence="2" id="KW-1185">Reference proteome</keyword>
<comment type="caution">
    <text evidence="1">The sequence shown here is derived from an EMBL/GenBank/DDBJ whole genome shotgun (WGS) entry which is preliminary data.</text>
</comment>
<name>A0ACB8RK13_9AGAM</name>
<reference evidence="1" key="2">
    <citation type="journal article" date="2022" name="New Phytol.">
        <title>Evolutionary transition to the ectomycorrhizal habit in the genomes of a hyperdiverse lineage of mushroom-forming fungi.</title>
        <authorList>
            <person name="Looney B."/>
            <person name="Miyauchi S."/>
            <person name="Morin E."/>
            <person name="Drula E."/>
            <person name="Courty P.E."/>
            <person name="Kohler A."/>
            <person name="Kuo A."/>
            <person name="LaButti K."/>
            <person name="Pangilinan J."/>
            <person name="Lipzen A."/>
            <person name="Riley R."/>
            <person name="Andreopoulos W."/>
            <person name="He G."/>
            <person name="Johnson J."/>
            <person name="Nolan M."/>
            <person name="Tritt A."/>
            <person name="Barry K.W."/>
            <person name="Grigoriev I.V."/>
            <person name="Nagy L.G."/>
            <person name="Hibbett D."/>
            <person name="Henrissat B."/>
            <person name="Matheny P.B."/>
            <person name="Labbe J."/>
            <person name="Martin F.M."/>
        </authorList>
    </citation>
    <scope>NUCLEOTIDE SEQUENCE</scope>
    <source>
        <strain evidence="1">FP105234-sp</strain>
    </source>
</reference>
<gene>
    <name evidence="1" type="ORF">FA95DRAFT_330159</name>
</gene>
<reference evidence="1" key="1">
    <citation type="submission" date="2021-02" db="EMBL/GenBank/DDBJ databases">
        <authorList>
            <consortium name="DOE Joint Genome Institute"/>
            <person name="Ahrendt S."/>
            <person name="Looney B.P."/>
            <person name="Miyauchi S."/>
            <person name="Morin E."/>
            <person name="Drula E."/>
            <person name="Courty P.E."/>
            <person name="Chicoki N."/>
            <person name="Fauchery L."/>
            <person name="Kohler A."/>
            <person name="Kuo A."/>
            <person name="Labutti K."/>
            <person name="Pangilinan J."/>
            <person name="Lipzen A."/>
            <person name="Riley R."/>
            <person name="Andreopoulos W."/>
            <person name="He G."/>
            <person name="Johnson J."/>
            <person name="Barry K.W."/>
            <person name="Grigoriev I.V."/>
            <person name="Nagy L."/>
            <person name="Hibbett D."/>
            <person name="Henrissat B."/>
            <person name="Matheny P.B."/>
            <person name="Labbe J."/>
            <person name="Martin F."/>
        </authorList>
    </citation>
    <scope>NUCLEOTIDE SEQUENCE</scope>
    <source>
        <strain evidence="1">FP105234-sp</strain>
    </source>
</reference>
<proteinExistence type="predicted"/>
<protein>
    <submittedName>
        <fullName evidence="1">Uncharacterized protein</fullName>
    </submittedName>
</protein>
<organism evidence="1 2">
    <name type="scientific">Auriscalpium vulgare</name>
    <dbReference type="NCBI Taxonomy" id="40419"/>
    <lineage>
        <taxon>Eukaryota</taxon>
        <taxon>Fungi</taxon>
        <taxon>Dikarya</taxon>
        <taxon>Basidiomycota</taxon>
        <taxon>Agaricomycotina</taxon>
        <taxon>Agaricomycetes</taxon>
        <taxon>Russulales</taxon>
        <taxon>Auriscalpiaceae</taxon>
        <taxon>Auriscalpium</taxon>
    </lineage>
</organism>
<evidence type="ECO:0000313" key="2">
    <source>
        <dbReference type="Proteomes" id="UP000814033"/>
    </source>
</evidence>
<dbReference type="EMBL" id="MU275999">
    <property type="protein sequence ID" value="KAI0043935.1"/>
    <property type="molecule type" value="Genomic_DNA"/>
</dbReference>